<dbReference type="InterPro" id="IPR045865">
    <property type="entry name" value="ACT-like_dom_sf"/>
</dbReference>
<dbReference type="UniPathway" id="UPA00121">
    <property type="reaction ID" value="UER00345"/>
</dbReference>
<evidence type="ECO:0000256" key="8">
    <source>
        <dbReference type="ARBA" id="ARBA00047848"/>
    </source>
</evidence>
<evidence type="ECO:0000256" key="6">
    <source>
        <dbReference type="ARBA" id="ARBA00023222"/>
    </source>
</evidence>
<dbReference type="AlphaFoldDB" id="A0A3M8DT91"/>
<keyword evidence="14" id="KW-1185">Reference proteome</keyword>
<dbReference type="PIRSF" id="PIRSF001500">
    <property type="entry name" value="Chor_mut_pdt_Ppr"/>
    <property type="match status" value="1"/>
</dbReference>
<dbReference type="PROSITE" id="PS51171">
    <property type="entry name" value="PREPHENATE_DEHYDR_3"/>
    <property type="match status" value="1"/>
</dbReference>
<accession>A0A3M8DT91</accession>
<dbReference type="GO" id="GO:0009094">
    <property type="term" value="P:L-phenylalanine biosynthetic process"/>
    <property type="evidence" value="ECO:0007669"/>
    <property type="project" value="UniProtKB-UniPathway"/>
</dbReference>
<comment type="catalytic activity">
    <reaction evidence="8 10">
        <text>prephenate + H(+) = 3-phenylpyruvate + CO2 + H2O</text>
        <dbReference type="Rhea" id="RHEA:21648"/>
        <dbReference type="ChEBI" id="CHEBI:15377"/>
        <dbReference type="ChEBI" id="CHEBI:15378"/>
        <dbReference type="ChEBI" id="CHEBI:16526"/>
        <dbReference type="ChEBI" id="CHEBI:18005"/>
        <dbReference type="ChEBI" id="CHEBI:29934"/>
        <dbReference type="EC" id="4.2.1.51"/>
    </reaction>
</comment>
<evidence type="ECO:0000256" key="5">
    <source>
        <dbReference type="ARBA" id="ARBA00023141"/>
    </source>
</evidence>
<evidence type="ECO:0000259" key="11">
    <source>
        <dbReference type="PROSITE" id="PS51171"/>
    </source>
</evidence>
<feature type="domain" description="Prephenate dehydratase" evidence="11">
    <location>
        <begin position="4"/>
        <end position="187"/>
    </location>
</feature>
<dbReference type="CDD" id="cd04905">
    <property type="entry name" value="ACT_CM-PDT"/>
    <property type="match status" value="1"/>
</dbReference>
<dbReference type="Gene3D" id="3.40.190.10">
    <property type="entry name" value="Periplasmic binding protein-like II"/>
    <property type="match status" value="2"/>
</dbReference>
<evidence type="ECO:0000313" key="14">
    <source>
        <dbReference type="Proteomes" id="UP000271031"/>
    </source>
</evidence>
<dbReference type="RefSeq" id="WP_122917517.1">
    <property type="nucleotide sequence ID" value="NZ_RHHQ01000007.1"/>
</dbReference>
<dbReference type="Pfam" id="PF01842">
    <property type="entry name" value="ACT"/>
    <property type="match status" value="1"/>
</dbReference>
<keyword evidence="7 10" id="KW-0456">Lyase</keyword>
<dbReference type="InterPro" id="IPR018528">
    <property type="entry name" value="Preph_deHydtase_CS"/>
</dbReference>
<comment type="caution">
    <text evidence="13">The sequence shown here is derived from an EMBL/GenBank/DDBJ whole genome shotgun (WGS) entry which is preliminary data.</text>
</comment>
<dbReference type="PANTHER" id="PTHR21022:SF19">
    <property type="entry name" value="PREPHENATE DEHYDRATASE-RELATED"/>
    <property type="match status" value="1"/>
</dbReference>
<dbReference type="PROSITE" id="PS51671">
    <property type="entry name" value="ACT"/>
    <property type="match status" value="1"/>
</dbReference>
<evidence type="ECO:0000259" key="12">
    <source>
        <dbReference type="PROSITE" id="PS51671"/>
    </source>
</evidence>
<sequence length="292" mass="32942">MEKKLAFLGPRGTFSEEAARSLPIPGQIDYLPQPTIIDVLEAVWNDKAELGIVPMENSIEGTVNSTMDWLIHQVDLPILAELALPISQHLVVAKREEPLPFEKITKILSHPHAIPQCHKFIKEFLPHAALETVSSTAKAAQIVSEHPEETWAAIGTKLTPEIYPLQFARQNIEDFPNNYTRFVLVSKQPVELPPSDKEKTTILITLPEDFPGALYQVLAAFAWRKINLSRIESRPTKRGLGSYYFIIDIEQRMDDVLLPGAFAEIEAIGCEIRQLGTYPLFTYQHKSEHQTV</sequence>
<dbReference type="SUPFAM" id="SSF53850">
    <property type="entry name" value="Periplasmic binding protein-like II"/>
    <property type="match status" value="1"/>
</dbReference>
<dbReference type="OrthoDB" id="9802281at2"/>
<evidence type="ECO:0000256" key="1">
    <source>
        <dbReference type="ARBA" id="ARBA00004741"/>
    </source>
</evidence>
<organism evidence="13 14">
    <name type="scientific">Brevibacillus fluminis</name>
    <dbReference type="NCBI Taxonomy" id="511487"/>
    <lineage>
        <taxon>Bacteria</taxon>
        <taxon>Bacillati</taxon>
        <taxon>Bacillota</taxon>
        <taxon>Bacilli</taxon>
        <taxon>Bacillales</taxon>
        <taxon>Paenibacillaceae</taxon>
        <taxon>Brevibacillus</taxon>
    </lineage>
</organism>
<evidence type="ECO:0000256" key="3">
    <source>
        <dbReference type="ARBA" id="ARBA00021872"/>
    </source>
</evidence>
<keyword evidence="4 10" id="KW-0028">Amino-acid biosynthesis</keyword>
<evidence type="ECO:0000313" key="13">
    <source>
        <dbReference type="EMBL" id="RNB90591.1"/>
    </source>
</evidence>
<dbReference type="FunFam" id="3.30.70.260:FF:000012">
    <property type="entry name" value="Prephenate dehydratase"/>
    <property type="match status" value="1"/>
</dbReference>
<keyword evidence="6 10" id="KW-0584">Phenylalanine biosynthesis</keyword>
<reference evidence="13 14" key="1">
    <citation type="submission" date="2018-10" db="EMBL/GenBank/DDBJ databases">
        <title>Phylogenomics of Brevibacillus.</title>
        <authorList>
            <person name="Dunlap C."/>
        </authorList>
    </citation>
    <scope>NUCLEOTIDE SEQUENCE [LARGE SCALE GENOMIC DNA]</scope>
    <source>
        <strain evidence="13 14">JCM 15716</strain>
    </source>
</reference>
<dbReference type="Pfam" id="PF00800">
    <property type="entry name" value="PDT"/>
    <property type="match status" value="1"/>
</dbReference>
<evidence type="ECO:0000256" key="4">
    <source>
        <dbReference type="ARBA" id="ARBA00022605"/>
    </source>
</evidence>
<dbReference type="InterPro" id="IPR001086">
    <property type="entry name" value="Preph_deHydtase"/>
</dbReference>
<dbReference type="PROSITE" id="PS00858">
    <property type="entry name" value="PREPHENATE_DEHYDR_2"/>
    <property type="match status" value="1"/>
</dbReference>
<evidence type="ECO:0000256" key="7">
    <source>
        <dbReference type="ARBA" id="ARBA00023239"/>
    </source>
</evidence>
<dbReference type="Proteomes" id="UP000271031">
    <property type="component" value="Unassembled WGS sequence"/>
</dbReference>
<dbReference type="GO" id="GO:0004664">
    <property type="term" value="F:prephenate dehydratase activity"/>
    <property type="evidence" value="ECO:0007669"/>
    <property type="project" value="UniProtKB-UniRule"/>
</dbReference>
<dbReference type="NCBIfam" id="NF008865">
    <property type="entry name" value="PRK11898.1"/>
    <property type="match status" value="1"/>
</dbReference>
<dbReference type="PANTHER" id="PTHR21022">
    <property type="entry name" value="PREPHENATE DEHYDRATASE P PROTEIN"/>
    <property type="match status" value="1"/>
</dbReference>
<gene>
    <name evidence="10 13" type="primary">pheA</name>
    <name evidence="13" type="ORF">EDM56_08805</name>
</gene>
<dbReference type="SUPFAM" id="SSF55021">
    <property type="entry name" value="ACT-like"/>
    <property type="match status" value="1"/>
</dbReference>
<comment type="pathway">
    <text evidence="1 10">Amino-acid biosynthesis; L-phenylalanine biosynthesis; phenylpyruvate from prephenate: step 1/1.</text>
</comment>
<dbReference type="InterPro" id="IPR008242">
    <property type="entry name" value="Chor_mutase/pphenate_deHydtase"/>
</dbReference>
<evidence type="ECO:0000256" key="9">
    <source>
        <dbReference type="PIRSR" id="PIRSR001500-2"/>
    </source>
</evidence>
<proteinExistence type="predicted"/>
<keyword evidence="5 10" id="KW-0057">Aromatic amino acid biosynthesis</keyword>
<dbReference type="GO" id="GO:0005737">
    <property type="term" value="C:cytoplasm"/>
    <property type="evidence" value="ECO:0007669"/>
    <property type="project" value="TreeGrafter"/>
</dbReference>
<dbReference type="EC" id="4.2.1.51" evidence="2 10"/>
<evidence type="ECO:0000256" key="2">
    <source>
        <dbReference type="ARBA" id="ARBA00013147"/>
    </source>
</evidence>
<dbReference type="InterPro" id="IPR002912">
    <property type="entry name" value="ACT_dom"/>
</dbReference>
<name>A0A3M8DT91_9BACL</name>
<dbReference type="EMBL" id="RHHQ01000007">
    <property type="protein sequence ID" value="RNB90591.1"/>
    <property type="molecule type" value="Genomic_DNA"/>
</dbReference>
<dbReference type="CDD" id="cd13633">
    <property type="entry name" value="PBP2_Sa-PDT_like"/>
    <property type="match status" value="1"/>
</dbReference>
<evidence type="ECO:0000256" key="10">
    <source>
        <dbReference type="RuleBase" id="RU361254"/>
    </source>
</evidence>
<feature type="domain" description="ACT" evidence="12">
    <location>
        <begin position="202"/>
        <end position="279"/>
    </location>
</feature>
<protein>
    <recommendedName>
        <fullName evidence="3 10">Prephenate dehydratase</fullName>
        <shortName evidence="10">PDT</shortName>
        <ecNumber evidence="2 10">4.2.1.51</ecNumber>
    </recommendedName>
</protein>
<dbReference type="Gene3D" id="3.30.70.260">
    <property type="match status" value="1"/>
</dbReference>
<feature type="site" description="Essential for prephenate dehydratase activity" evidence="9">
    <location>
        <position position="180"/>
    </location>
</feature>